<accession>A0A8S1BX39</accession>
<dbReference type="Proteomes" id="UP000494165">
    <property type="component" value="Unassembled WGS sequence"/>
</dbReference>
<dbReference type="AlphaFoldDB" id="A0A8S1BX39"/>
<dbReference type="EMBL" id="CADEPI010000003">
    <property type="protein sequence ID" value="CAB3360220.1"/>
    <property type="molecule type" value="Genomic_DNA"/>
</dbReference>
<evidence type="ECO:0000313" key="2">
    <source>
        <dbReference type="Proteomes" id="UP000494165"/>
    </source>
</evidence>
<name>A0A8S1BX39_9INSE</name>
<protein>
    <submittedName>
        <fullName evidence="1">Uncharacterized protein</fullName>
    </submittedName>
</protein>
<keyword evidence="2" id="KW-1185">Reference proteome</keyword>
<organism evidence="1 2">
    <name type="scientific">Cloeon dipterum</name>
    <dbReference type="NCBI Taxonomy" id="197152"/>
    <lineage>
        <taxon>Eukaryota</taxon>
        <taxon>Metazoa</taxon>
        <taxon>Ecdysozoa</taxon>
        <taxon>Arthropoda</taxon>
        <taxon>Hexapoda</taxon>
        <taxon>Insecta</taxon>
        <taxon>Pterygota</taxon>
        <taxon>Palaeoptera</taxon>
        <taxon>Ephemeroptera</taxon>
        <taxon>Pisciforma</taxon>
        <taxon>Baetidae</taxon>
        <taxon>Cloeon</taxon>
    </lineage>
</organism>
<proteinExistence type="predicted"/>
<comment type="caution">
    <text evidence="1">The sequence shown here is derived from an EMBL/GenBank/DDBJ whole genome shotgun (WGS) entry which is preliminary data.</text>
</comment>
<evidence type="ECO:0000313" key="1">
    <source>
        <dbReference type="EMBL" id="CAB3360220.1"/>
    </source>
</evidence>
<gene>
    <name evidence="1" type="ORF">CLODIP_2_CD08918</name>
</gene>
<sequence length="156" mass="18003">MSAAERKKIYKQAGDLKLEEWSDDTSTSFLEELAADGDLSDAFRSFVKQNCGDGPSEAWELLRKGTHEPSEEIRQRLQTILNQGGVRVLDMEAKDFDNEDVNWCEFFKKMTTDLRTKFPEKPCLDAFRAEVSDYRKENKPSGMTLRKRFARSCSLF</sequence>
<reference evidence="1 2" key="1">
    <citation type="submission" date="2020-04" db="EMBL/GenBank/DDBJ databases">
        <authorList>
            <person name="Alioto T."/>
            <person name="Alioto T."/>
            <person name="Gomez Garrido J."/>
        </authorList>
    </citation>
    <scope>NUCLEOTIDE SEQUENCE [LARGE SCALE GENOMIC DNA]</scope>
</reference>